<keyword evidence="2 13" id="KW-0813">Transport</keyword>
<feature type="domain" description="Ferrous iron transport protein B C-terminal" evidence="14">
    <location>
        <begin position="185"/>
        <end position="233"/>
    </location>
</feature>
<feature type="transmembrane region" description="Helical" evidence="13">
    <location>
        <begin position="382"/>
        <end position="405"/>
    </location>
</feature>
<evidence type="ECO:0000256" key="9">
    <source>
        <dbReference type="ARBA" id="ARBA00023065"/>
    </source>
</evidence>
<dbReference type="Pfam" id="PF07664">
    <property type="entry name" value="FeoB_C"/>
    <property type="match status" value="1"/>
</dbReference>
<dbReference type="InterPro" id="IPR011642">
    <property type="entry name" value="Gate_dom"/>
</dbReference>
<name>A0A9D1UH40_9BACT</name>
<keyword evidence="10 13" id="KW-0342">GTP-binding</keyword>
<keyword evidence="8 13" id="KW-0408">Iron</keyword>
<comment type="similarity">
    <text evidence="13">Belongs to the TRAFAC class TrmE-Era-EngA-EngB-Septin-like GTPase superfamily. FeoB GTPase (TC 9.A.8) family.</text>
</comment>
<evidence type="ECO:0000256" key="13">
    <source>
        <dbReference type="RuleBase" id="RU362098"/>
    </source>
</evidence>
<keyword evidence="6" id="KW-0547">Nucleotide-binding</keyword>
<keyword evidence="4 13" id="KW-0410">Iron transport</keyword>
<protein>
    <recommendedName>
        <fullName evidence="12 13">Ferrous iron transport protein B</fullName>
    </recommendedName>
</protein>
<evidence type="ECO:0000259" key="14">
    <source>
        <dbReference type="Pfam" id="PF07664"/>
    </source>
</evidence>
<dbReference type="PANTHER" id="PTHR43185">
    <property type="entry name" value="FERROUS IRON TRANSPORT PROTEIN B"/>
    <property type="match status" value="1"/>
</dbReference>
<reference evidence="16" key="1">
    <citation type="journal article" date="2021" name="PeerJ">
        <title>Extensive microbial diversity within the chicken gut microbiome revealed by metagenomics and culture.</title>
        <authorList>
            <person name="Gilroy R."/>
            <person name="Ravi A."/>
            <person name="Getino M."/>
            <person name="Pursley I."/>
            <person name="Horton D.L."/>
            <person name="Alikhan N.F."/>
            <person name="Baker D."/>
            <person name="Gharbi K."/>
            <person name="Hall N."/>
            <person name="Watson M."/>
            <person name="Adriaenssens E.M."/>
            <person name="Foster-Nyarko E."/>
            <person name="Jarju S."/>
            <person name="Secka A."/>
            <person name="Antonio M."/>
            <person name="Oren A."/>
            <person name="Chaudhuri R.R."/>
            <person name="La Ragione R."/>
            <person name="Hildebrand F."/>
            <person name="Pallen M.J."/>
        </authorList>
    </citation>
    <scope>NUCLEOTIDE SEQUENCE</scope>
    <source>
        <strain evidence="16">Gambia16-930</strain>
    </source>
</reference>
<dbReference type="GO" id="GO:0005886">
    <property type="term" value="C:plasma membrane"/>
    <property type="evidence" value="ECO:0007669"/>
    <property type="project" value="UniProtKB-SubCell"/>
</dbReference>
<comment type="caution">
    <text evidence="13">Lacks conserved residue(s) required for the propagation of feature annotation.</text>
</comment>
<feature type="transmembrane region" description="Helical" evidence="13">
    <location>
        <begin position="183"/>
        <end position="203"/>
    </location>
</feature>
<evidence type="ECO:0000256" key="1">
    <source>
        <dbReference type="ARBA" id="ARBA00004651"/>
    </source>
</evidence>
<evidence type="ECO:0000256" key="4">
    <source>
        <dbReference type="ARBA" id="ARBA00022496"/>
    </source>
</evidence>
<evidence type="ECO:0000256" key="5">
    <source>
        <dbReference type="ARBA" id="ARBA00022692"/>
    </source>
</evidence>
<dbReference type="PANTHER" id="PTHR43185:SF1">
    <property type="entry name" value="FE(2+) TRANSPORTER FEOB"/>
    <property type="match status" value="1"/>
</dbReference>
<dbReference type="EMBL" id="DXGG01000090">
    <property type="protein sequence ID" value="HIW87163.1"/>
    <property type="molecule type" value="Genomic_DNA"/>
</dbReference>
<evidence type="ECO:0000256" key="7">
    <source>
        <dbReference type="ARBA" id="ARBA00022989"/>
    </source>
</evidence>
<feature type="transmembrane region" description="Helical" evidence="13">
    <location>
        <begin position="12"/>
        <end position="31"/>
    </location>
</feature>
<gene>
    <name evidence="16" type="primary">feoB</name>
    <name evidence="16" type="ORF">IAC47_02690</name>
</gene>
<comment type="function">
    <text evidence="13">Probable transporter of a GTP-driven Fe(2+) uptake system.</text>
</comment>
<keyword evidence="9" id="KW-0406">Ion transport</keyword>
<evidence type="ECO:0000313" key="17">
    <source>
        <dbReference type="Proteomes" id="UP000824267"/>
    </source>
</evidence>
<evidence type="ECO:0000256" key="6">
    <source>
        <dbReference type="ARBA" id="ARBA00022741"/>
    </source>
</evidence>
<comment type="caution">
    <text evidence="16">The sequence shown here is derived from an EMBL/GenBank/DDBJ whole genome shotgun (WGS) entry which is preliminary data.</text>
</comment>
<keyword evidence="7 13" id="KW-1133">Transmembrane helix</keyword>
<keyword evidence="5 13" id="KW-0812">Transmembrane</keyword>
<organism evidence="16 17">
    <name type="scientific">Candidatus Onthomorpha intestinigallinarum</name>
    <dbReference type="NCBI Taxonomy" id="2840880"/>
    <lineage>
        <taxon>Bacteria</taxon>
        <taxon>Pseudomonadati</taxon>
        <taxon>Bacteroidota</taxon>
        <taxon>Bacteroidia</taxon>
        <taxon>Bacteroidales</taxon>
        <taxon>Candidatus Onthomorpha</taxon>
    </lineage>
</organism>
<feature type="transmembrane region" description="Helical" evidence="13">
    <location>
        <begin position="353"/>
        <end position="375"/>
    </location>
</feature>
<comment type="subcellular location">
    <subcellularLocation>
        <location evidence="13">Cell inner membrane</location>
        <topology evidence="13">Multi-pass membrane protein</topology>
    </subcellularLocation>
    <subcellularLocation>
        <location evidence="1">Cell membrane</location>
        <topology evidence="1">Multi-pass membrane protein</topology>
    </subcellularLocation>
</comment>
<proteinExistence type="inferred from homology"/>
<dbReference type="GO" id="GO:0005525">
    <property type="term" value="F:GTP binding"/>
    <property type="evidence" value="ECO:0007669"/>
    <property type="project" value="UniProtKB-KW"/>
</dbReference>
<dbReference type="GO" id="GO:0015093">
    <property type="term" value="F:ferrous iron transmembrane transporter activity"/>
    <property type="evidence" value="ECO:0007669"/>
    <property type="project" value="UniProtKB-UniRule"/>
</dbReference>
<evidence type="ECO:0000313" key="16">
    <source>
        <dbReference type="EMBL" id="HIW87163.1"/>
    </source>
</evidence>
<reference evidence="16" key="2">
    <citation type="submission" date="2021-04" db="EMBL/GenBank/DDBJ databases">
        <authorList>
            <person name="Gilroy R."/>
        </authorList>
    </citation>
    <scope>NUCLEOTIDE SEQUENCE</scope>
    <source>
        <strain evidence="16">Gambia16-930</strain>
    </source>
</reference>
<feature type="domain" description="Nucleoside transporter/FeoB GTPase Gate" evidence="15">
    <location>
        <begin position="242"/>
        <end position="378"/>
    </location>
</feature>
<dbReference type="Pfam" id="PF07670">
    <property type="entry name" value="Gate"/>
    <property type="match status" value="2"/>
</dbReference>
<feature type="transmembrane region" description="Helical" evidence="13">
    <location>
        <begin position="151"/>
        <end position="177"/>
    </location>
</feature>
<dbReference type="NCBIfam" id="TIGR00437">
    <property type="entry name" value="feoB"/>
    <property type="match status" value="1"/>
</dbReference>
<feature type="transmembrane region" description="Helical" evidence="13">
    <location>
        <begin position="245"/>
        <end position="262"/>
    </location>
</feature>
<evidence type="ECO:0000256" key="2">
    <source>
        <dbReference type="ARBA" id="ARBA00022448"/>
    </source>
</evidence>
<sequence length="410" mass="45956">MTIDKTKTLYKILLHPVLGYLIFLFVMWLTFFCTFQLGNYFMEFMEAGVDALGTFAYENIPKGFFNDLVVQGIIGGVGGVIVFLPNIVILFTFISLITETGYMTIVAQLMDRVMHVIGLHGKSFIPLIMGFGCNVPAILSTKIIEDKRDRLITMLIIPFMSCSARLPVYIIIAGTFFPENATLVIFCLYLFGIILAMLFALLFKKTFNNANHRPYTVTMPEFHKPKLSTVIRTICFNAGAYLKKMGGIVLIASVLLWAMMYLPQKDTTKIENSYIASLGKIIEPVMEPIGFDWKLSVSLMTGVAAKEIIISTLGVLYSDNPETSQDILEKKLKAATHPQNDTEISKPVFTKPVALSFLIFTLIYFPCTGVFAAVGKESKWKWAVFVVTYTTVAAWILSFATYHIANIIFQ</sequence>
<feature type="transmembrane region" description="Helical" evidence="13">
    <location>
        <begin position="69"/>
        <end position="97"/>
    </location>
</feature>
<evidence type="ECO:0000256" key="12">
    <source>
        <dbReference type="NCBIfam" id="TIGR00437"/>
    </source>
</evidence>
<evidence type="ECO:0000256" key="3">
    <source>
        <dbReference type="ARBA" id="ARBA00022475"/>
    </source>
</evidence>
<evidence type="ECO:0000256" key="8">
    <source>
        <dbReference type="ARBA" id="ARBA00023004"/>
    </source>
</evidence>
<feature type="domain" description="Nucleoside transporter/FeoB GTPase Gate" evidence="15">
    <location>
        <begin position="80"/>
        <end position="176"/>
    </location>
</feature>
<dbReference type="Proteomes" id="UP000824267">
    <property type="component" value="Unassembled WGS sequence"/>
</dbReference>
<evidence type="ECO:0000259" key="15">
    <source>
        <dbReference type="Pfam" id="PF07670"/>
    </source>
</evidence>
<dbReference type="InterPro" id="IPR050860">
    <property type="entry name" value="FeoB_GTPase"/>
</dbReference>
<dbReference type="InterPro" id="IPR011640">
    <property type="entry name" value="Fe2_transport_prot_B_C"/>
</dbReference>
<keyword evidence="11 13" id="KW-0472">Membrane</keyword>
<keyword evidence="3" id="KW-1003">Cell membrane</keyword>
<evidence type="ECO:0000256" key="11">
    <source>
        <dbReference type="ARBA" id="ARBA00023136"/>
    </source>
</evidence>
<dbReference type="AlphaFoldDB" id="A0A9D1UH40"/>
<dbReference type="InterPro" id="IPR003373">
    <property type="entry name" value="Fe2_transport_prot-B"/>
</dbReference>
<evidence type="ECO:0000256" key="10">
    <source>
        <dbReference type="ARBA" id="ARBA00023134"/>
    </source>
</evidence>
<accession>A0A9D1UH40</accession>